<proteinExistence type="predicted"/>
<organism evidence="2 3">
    <name type="scientific">Owenia fusiformis</name>
    <name type="common">Polychaete worm</name>
    <dbReference type="NCBI Taxonomy" id="6347"/>
    <lineage>
        <taxon>Eukaryota</taxon>
        <taxon>Metazoa</taxon>
        <taxon>Spiralia</taxon>
        <taxon>Lophotrochozoa</taxon>
        <taxon>Annelida</taxon>
        <taxon>Polychaeta</taxon>
        <taxon>Sedentaria</taxon>
        <taxon>Canalipalpata</taxon>
        <taxon>Sabellida</taxon>
        <taxon>Oweniida</taxon>
        <taxon>Oweniidae</taxon>
        <taxon>Owenia</taxon>
    </lineage>
</organism>
<protein>
    <submittedName>
        <fullName evidence="2">Uncharacterized protein</fullName>
    </submittedName>
</protein>
<feature type="non-terminal residue" evidence="2">
    <location>
        <position position="129"/>
    </location>
</feature>
<evidence type="ECO:0000313" key="2">
    <source>
        <dbReference type="EMBL" id="CAH1790017.1"/>
    </source>
</evidence>
<sequence>VTPVSKPKSIFDHLGLVKKPSELGSPTTEQPRSQPGPLSKKTSEEDATESSGEVVHGVIEELVDTVFPAEAAAQDALTVILDTVDSTVSRKSVSSPVNMVKDSKPVDKDETVEEEDFTDPNTGEMIPKE</sequence>
<dbReference type="OrthoDB" id="6077919at2759"/>
<feature type="non-terminal residue" evidence="2">
    <location>
        <position position="1"/>
    </location>
</feature>
<dbReference type="AlphaFoldDB" id="A0A8J1TRX2"/>
<evidence type="ECO:0000256" key="1">
    <source>
        <dbReference type="SAM" id="MobiDB-lite"/>
    </source>
</evidence>
<evidence type="ECO:0000313" key="3">
    <source>
        <dbReference type="Proteomes" id="UP000749559"/>
    </source>
</evidence>
<reference evidence="2" key="1">
    <citation type="submission" date="2022-03" db="EMBL/GenBank/DDBJ databases">
        <authorList>
            <person name="Martin C."/>
        </authorList>
    </citation>
    <scope>NUCLEOTIDE SEQUENCE</scope>
</reference>
<feature type="compositionally biased region" description="Polar residues" evidence="1">
    <location>
        <begin position="24"/>
        <end position="33"/>
    </location>
</feature>
<dbReference type="Proteomes" id="UP000749559">
    <property type="component" value="Unassembled WGS sequence"/>
</dbReference>
<feature type="compositionally biased region" description="Polar residues" evidence="1">
    <location>
        <begin position="88"/>
        <end position="97"/>
    </location>
</feature>
<feature type="region of interest" description="Disordered" evidence="1">
    <location>
        <begin position="1"/>
        <end position="56"/>
    </location>
</feature>
<name>A0A8J1TRX2_OWEFU</name>
<comment type="caution">
    <text evidence="2">The sequence shown here is derived from an EMBL/GenBank/DDBJ whole genome shotgun (WGS) entry which is preliminary data.</text>
</comment>
<accession>A0A8J1TRX2</accession>
<feature type="region of interest" description="Disordered" evidence="1">
    <location>
        <begin position="88"/>
        <end position="129"/>
    </location>
</feature>
<keyword evidence="3" id="KW-1185">Reference proteome</keyword>
<gene>
    <name evidence="2" type="ORF">OFUS_LOCUS15281</name>
</gene>
<dbReference type="EMBL" id="CAIIXF020000007">
    <property type="protein sequence ID" value="CAH1790017.1"/>
    <property type="molecule type" value="Genomic_DNA"/>
</dbReference>